<dbReference type="GeneID" id="100905636"/>
<evidence type="ECO:0000256" key="1">
    <source>
        <dbReference type="SAM" id="Coils"/>
    </source>
</evidence>
<keyword evidence="3" id="KW-1185">Reference proteome</keyword>
<dbReference type="CDD" id="cd14733">
    <property type="entry name" value="BACK"/>
    <property type="match status" value="1"/>
</dbReference>
<name>A0AAJ7SGY8_9ACAR</name>
<evidence type="ECO:0000313" key="4">
    <source>
        <dbReference type="RefSeq" id="XP_028967885.1"/>
    </source>
</evidence>
<accession>A0AAJ7SGY8</accession>
<reference evidence="4" key="1">
    <citation type="submission" date="2025-08" db="UniProtKB">
        <authorList>
            <consortium name="RefSeq"/>
        </authorList>
    </citation>
    <scope>IDENTIFICATION</scope>
</reference>
<organism evidence="3 4">
    <name type="scientific">Galendromus occidentalis</name>
    <name type="common">western predatory mite</name>
    <dbReference type="NCBI Taxonomy" id="34638"/>
    <lineage>
        <taxon>Eukaryota</taxon>
        <taxon>Metazoa</taxon>
        <taxon>Ecdysozoa</taxon>
        <taxon>Arthropoda</taxon>
        <taxon>Chelicerata</taxon>
        <taxon>Arachnida</taxon>
        <taxon>Acari</taxon>
        <taxon>Parasitiformes</taxon>
        <taxon>Mesostigmata</taxon>
        <taxon>Gamasina</taxon>
        <taxon>Phytoseioidea</taxon>
        <taxon>Phytoseiidae</taxon>
        <taxon>Typhlodrominae</taxon>
        <taxon>Galendromus</taxon>
    </lineage>
</organism>
<gene>
    <name evidence="4" type="primary">LOC100905636</name>
</gene>
<evidence type="ECO:0000313" key="3">
    <source>
        <dbReference type="Proteomes" id="UP000694867"/>
    </source>
</evidence>
<sequence length="646" mass="71753">MTQNENPTTSVGDQVEISCRFGERVIVDRGLLRNASELDVDAPAKLIVTNQPFYAVYSVTRMLTGGQRIQLTVDNVIDFWSTAKTLRLRPLVEKLENFVAEHLNEIARVKNEMLKIDDQFLQRLLEKRRSQCVPRILYRWWRADIKNRQLGFVKLVSKFVQQNGDETLSASSEESNVLKKTEVLKKQPASTFPDIPAKNQEKIPSLVDPALEPCPTPAVTRSSILDQPVPEDCGLAEPVIATAAESVAAADTKPISEAEPAREMSSPIEIADVNALPFKLITVEPIPAVSAGDDKPPREPAGKPSAPEGGKTPDVAKPQFLGPGSGRIGSAKLPAAETLSRRNGIVTAAPKASAVDKTVFEKPIFAHRAKSAIKSVEPLAPKSEPPFHPNKVILLENKIYGFRGNSVKPLVSIGRDIPRRNPTIVCNPLSRFYAEIDCHGVYRTFLNNIETSMKSQRVRAIMTQLDDNEPLLWMSDGSFQAIFAKKLAPCPNEIPDSSPLKNLPSPPHEGWLARMYLGADCALLYYHCWGLYVRRRNEATWRLCCEELFIEYLTPIGRSNTFFVLARQGSSFVLYRTSDLYQSAETTFAAETVVERWDPFARCDVVHAASSGVNVVLKISNWKTSVEYFERLNISNLNVVSLLTAS</sequence>
<keyword evidence="1" id="KW-0175">Coiled coil</keyword>
<proteinExistence type="predicted"/>
<evidence type="ECO:0000256" key="2">
    <source>
        <dbReference type="SAM" id="MobiDB-lite"/>
    </source>
</evidence>
<protein>
    <submittedName>
        <fullName evidence="4">Uncharacterized protein LOC100905636</fullName>
    </submittedName>
</protein>
<dbReference type="Proteomes" id="UP000694867">
    <property type="component" value="Unplaced"/>
</dbReference>
<feature type="compositionally biased region" description="Basic and acidic residues" evidence="2">
    <location>
        <begin position="292"/>
        <end position="301"/>
    </location>
</feature>
<dbReference type="Gene3D" id="1.25.40.420">
    <property type="match status" value="1"/>
</dbReference>
<feature type="coiled-coil region" evidence="1">
    <location>
        <begin position="92"/>
        <end position="119"/>
    </location>
</feature>
<feature type="region of interest" description="Disordered" evidence="2">
    <location>
        <begin position="288"/>
        <end position="328"/>
    </location>
</feature>
<dbReference type="KEGG" id="goe:100905636"/>
<dbReference type="RefSeq" id="XP_028967885.1">
    <property type="nucleotide sequence ID" value="XM_029112052.1"/>
</dbReference>
<dbReference type="AlphaFoldDB" id="A0AAJ7SGY8"/>